<name>A0A6N9SYC7_9HYPH</name>
<evidence type="ECO:0000313" key="1">
    <source>
        <dbReference type="EMBL" id="NDW02945.1"/>
    </source>
</evidence>
<protein>
    <submittedName>
        <fullName evidence="1">Uncharacterized protein</fullName>
    </submittedName>
</protein>
<organism evidence="1 2">
    <name type="scientific">Jiella pacifica</name>
    <dbReference type="NCBI Taxonomy" id="2696469"/>
    <lineage>
        <taxon>Bacteria</taxon>
        <taxon>Pseudomonadati</taxon>
        <taxon>Pseudomonadota</taxon>
        <taxon>Alphaproteobacteria</taxon>
        <taxon>Hyphomicrobiales</taxon>
        <taxon>Aurantimonadaceae</taxon>
        <taxon>Jiella</taxon>
    </lineage>
</organism>
<reference evidence="1 2" key="1">
    <citation type="submission" date="2020-01" db="EMBL/GenBank/DDBJ databases">
        <title>Jiella pacifica sp. nov.</title>
        <authorList>
            <person name="Xue Z."/>
            <person name="Zhu S."/>
            <person name="Chen J."/>
            <person name="Yang J."/>
        </authorList>
    </citation>
    <scope>NUCLEOTIDE SEQUENCE [LARGE SCALE GENOMIC DNA]</scope>
    <source>
        <strain evidence="1 2">40Bstr34</strain>
    </source>
</reference>
<gene>
    <name evidence="1" type="ORF">GTK09_00755</name>
</gene>
<keyword evidence="2" id="KW-1185">Reference proteome</keyword>
<accession>A0A6N9SYC7</accession>
<proteinExistence type="predicted"/>
<dbReference type="EMBL" id="JAAAMG010000001">
    <property type="protein sequence ID" value="NDW02945.1"/>
    <property type="molecule type" value="Genomic_DNA"/>
</dbReference>
<dbReference type="RefSeq" id="WP_163460579.1">
    <property type="nucleotide sequence ID" value="NZ_JAAAMG010000001.1"/>
</dbReference>
<comment type="caution">
    <text evidence="1">The sequence shown here is derived from an EMBL/GenBank/DDBJ whole genome shotgun (WGS) entry which is preliminary data.</text>
</comment>
<dbReference type="Proteomes" id="UP000469011">
    <property type="component" value="Unassembled WGS sequence"/>
</dbReference>
<dbReference type="AlphaFoldDB" id="A0A6N9SYC7"/>
<sequence>MGEIGRITKTVSVDELPEDIRSKFVSGTPVSVTFEGEMNPSATRHEAEGAPPFSPEEIERRKEAIRKLWGVGADLGTTTEEAVARIRALRDEWD</sequence>
<evidence type="ECO:0000313" key="2">
    <source>
        <dbReference type="Proteomes" id="UP000469011"/>
    </source>
</evidence>